<name>A0A482VKC0_ASBVE</name>
<proteinExistence type="predicted"/>
<protein>
    <submittedName>
        <fullName evidence="1">Uncharacterized protein</fullName>
    </submittedName>
</protein>
<dbReference type="AlphaFoldDB" id="A0A482VKC0"/>
<evidence type="ECO:0000313" key="1">
    <source>
        <dbReference type="EMBL" id="RZC32798.1"/>
    </source>
</evidence>
<keyword evidence="2" id="KW-1185">Reference proteome</keyword>
<accession>A0A482VKC0</accession>
<sequence length="38" mass="4342">MPLVPPTVFFDYGVVVTVMLDESASADNFHIFVFIFIY</sequence>
<dbReference type="EMBL" id="QDEB01094538">
    <property type="protein sequence ID" value="RZC32798.1"/>
    <property type="molecule type" value="Genomic_DNA"/>
</dbReference>
<gene>
    <name evidence="1" type="ORF">BDFB_014069</name>
</gene>
<dbReference type="Proteomes" id="UP000292052">
    <property type="component" value="Unassembled WGS sequence"/>
</dbReference>
<evidence type="ECO:0000313" key="2">
    <source>
        <dbReference type="Proteomes" id="UP000292052"/>
    </source>
</evidence>
<organism evidence="1 2">
    <name type="scientific">Asbolus verrucosus</name>
    <name type="common">Desert ironclad beetle</name>
    <dbReference type="NCBI Taxonomy" id="1661398"/>
    <lineage>
        <taxon>Eukaryota</taxon>
        <taxon>Metazoa</taxon>
        <taxon>Ecdysozoa</taxon>
        <taxon>Arthropoda</taxon>
        <taxon>Hexapoda</taxon>
        <taxon>Insecta</taxon>
        <taxon>Pterygota</taxon>
        <taxon>Neoptera</taxon>
        <taxon>Endopterygota</taxon>
        <taxon>Coleoptera</taxon>
        <taxon>Polyphaga</taxon>
        <taxon>Cucujiformia</taxon>
        <taxon>Tenebrionidae</taxon>
        <taxon>Pimeliinae</taxon>
        <taxon>Asbolus</taxon>
    </lineage>
</organism>
<reference evidence="1 2" key="1">
    <citation type="submission" date="2017-03" db="EMBL/GenBank/DDBJ databases">
        <title>Genome of the blue death feigning beetle - Asbolus verrucosus.</title>
        <authorList>
            <person name="Rider S.D."/>
        </authorList>
    </citation>
    <scope>NUCLEOTIDE SEQUENCE [LARGE SCALE GENOMIC DNA]</scope>
    <source>
        <strain evidence="1">Butters</strain>
        <tissue evidence="1">Head and leg muscle</tissue>
    </source>
</reference>
<comment type="caution">
    <text evidence="1">The sequence shown here is derived from an EMBL/GenBank/DDBJ whole genome shotgun (WGS) entry which is preliminary data.</text>
</comment>